<keyword evidence="7" id="KW-1185">Reference proteome</keyword>
<gene>
    <name evidence="6" type="ORF">ACHAWU_008442</name>
</gene>
<dbReference type="Gene3D" id="3.30.70.20">
    <property type="match status" value="1"/>
</dbReference>
<organism evidence="6 7">
    <name type="scientific">Discostella pseudostelligera</name>
    <dbReference type="NCBI Taxonomy" id="259834"/>
    <lineage>
        <taxon>Eukaryota</taxon>
        <taxon>Sar</taxon>
        <taxon>Stramenopiles</taxon>
        <taxon>Ochrophyta</taxon>
        <taxon>Bacillariophyta</taxon>
        <taxon>Coscinodiscophyceae</taxon>
        <taxon>Thalassiosirophycidae</taxon>
        <taxon>Stephanodiscales</taxon>
        <taxon>Stephanodiscaceae</taxon>
        <taxon>Discostella</taxon>
    </lineage>
</organism>
<dbReference type="GO" id="GO:0009967">
    <property type="term" value="P:positive regulation of signal transduction"/>
    <property type="evidence" value="ECO:0007669"/>
    <property type="project" value="UniProtKB-ARBA"/>
</dbReference>
<dbReference type="Pfam" id="PF00076">
    <property type="entry name" value="RRM_1"/>
    <property type="match status" value="1"/>
</dbReference>
<evidence type="ECO:0000256" key="2">
    <source>
        <dbReference type="ARBA" id="ARBA00022884"/>
    </source>
</evidence>
<dbReference type="CDD" id="cd12362">
    <property type="entry name" value="RRM3_CELF1-6"/>
    <property type="match status" value="1"/>
</dbReference>
<dbReference type="PANTHER" id="PTHR44579">
    <property type="entry name" value="OS01G0730500 PROTEIN"/>
    <property type="match status" value="1"/>
</dbReference>
<feature type="compositionally biased region" description="Low complexity" evidence="4">
    <location>
        <begin position="528"/>
        <end position="545"/>
    </location>
</feature>
<dbReference type="GO" id="GO:0005737">
    <property type="term" value="C:cytoplasm"/>
    <property type="evidence" value="ECO:0007669"/>
    <property type="project" value="UniProtKB-ARBA"/>
</dbReference>
<evidence type="ECO:0000256" key="1">
    <source>
        <dbReference type="ARBA" id="ARBA00022737"/>
    </source>
</evidence>
<dbReference type="EMBL" id="JALLBG020000268">
    <property type="protein sequence ID" value="KAL3757281.1"/>
    <property type="molecule type" value="Genomic_DNA"/>
</dbReference>
<dbReference type="AlphaFoldDB" id="A0ABD3M5F9"/>
<keyword evidence="1" id="KW-0677">Repeat</keyword>
<dbReference type="Proteomes" id="UP001530293">
    <property type="component" value="Unassembled WGS sequence"/>
</dbReference>
<dbReference type="Pfam" id="PF13370">
    <property type="entry name" value="Fer4_13"/>
    <property type="match status" value="1"/>
</dbReference>
<dbReference type="PANTHER" id="PTHR44579:SF2">
    <property type="entry name" value="OS01G0730500 PROTEIN"/>
    <property type="match status" value="1"/>
</dbReference>
<feature type="domain" description="RRM" evidence="5">
    <location>
        <begin position="570"/>
        <end position="648"/>
    </location>
</feature>
<feature type="region of interest" description="Disordered" evidence="4">
    <location>
        <begin position="521"/>
        <end position="555"/>
    </location>
</feature>
<comment type="caution">
    <text evidence="6">The sequence shown here is derived from an EMBL/GenBank/DDBJ whole genome shotgun (WGS) entry which is preliminary data.</text>
</comment>
<feature type="region of interest" description="Disordered" evidence="4">
    <location>
        <begin position="26"/>
        <end position="71"/>
    </location>
</feature>
<feature type="region of interest" description="Disordered" evidence="4">
    <location>
        <begin position="705"/>
        <end position="785"/>
    </location>
</feature>
<evidence type="ECO:0000313" key="6">
    <source>
        <dbReference type="EMBL" id="KAL3757281.1"/>
    </source>
</evidence>
<dbReference type="FunFam" id="3.30.70.330:FF:000383">
    <property type="entry name" value="Sex lethal, isoform D"/>
    <property type="match status" value="1"/>
</dbReference>
<accession>A0ABD3M5F9</accession>
<evidence type="ECO:0000256" key="4">
    <source>
        <dbReference type="SAM" id="MobiDB-lite"/>
    </source>
</evidence>
<proteinExistence type="predicted"/>
<feature type="compositionally biased region" description="Polar residues" evidence="4">
    <location>
        <begin position="32"/>
        <end position="56"/>
    </location>
</feature>
<evidence type="ECO:0000256" key="3">
    <source>
        <dbReference type="PROSITE-ProRule" id="PRU00176"/>
    </source>
</evidence>
<dbReference type="InterPro" id="IPR012677">
    <property type="entry name" value="Nucleotide-bd_a/b_plait_sf"/>
</dbReference>
<name>A0ABD3M5F9_9STRA</name>
<dbReference type="GO" id="GO:0003729">
    <property type="term" value="F:mRNA binding"/>
    <property type="evidence" value="ECO:0007669"/>
    <property type="project" value="UniProtKB-ARBA"/>
</dbReference>
<dbReference type="PROSITE" id="PS50102">
    <property type="entry name" value="RRM"/>
    <property type="match status" value="1"/>
</dbReference>
<dbReference type="SMART" id="SM00360">
    <property type="entry name" value="RRM"/>
    <property type="match status" value="1"/>
</dbReference>
<evidence type="ECO:0000259" key="5">
    <source>
        <dbReference type="PROSITE" id="PS50102"/>
    </source>
</evidence>
<dbReference type="GO" id="GO:0010629">
    <property type="term" value="P:negative regulation of gene expression"/>
    <property type="evidence" value="ECO:0007669"/>
    <property type="project" value="UniProtKB-ARBA"/>
</dbReference>
<feature type="region of interest" description="Disordered" evidence="4">
    <location>
        <begin position="101"/>
        <end position="128"/>
    </location>
</feature>
<protein>
    <recommendedName>
        <fullName evidence="5">RRM domain-containing protein</fullName>
    </recommendedName>
</protein>
<sequence length="785" mass="86257">MSSASASAMLAAAAIAIHHGSAYTIDPHRIGLNTNTPRSTSTGGRQRQLPLSLSSTSHRRPRPLFSEPVDDDINFDPNRWISSEVQSSLGDASWEQSLSRSDDDWSSFASSDDETKIAGEDYSTTDIDGGENEWLDALASIAADEINFMSKEADRADKVRQMQEMGYSSESISSTLGVAIDEELETDENNEIFEAFKVETAKTGFGLMVDEDVDLELVESHTRVEWDEETDEPVRAQHVYVDEVTCIGCTNCAMIAQSTFYMNSEHGRARVFQQWGAIKTCPVDCIHYVPYDELKRLEIERRNQNINFKARLVNQGEYRSGAGYQAKYGGGALFTDQQVISGNMGSRCNNCPSRGCKNCPMFGVGLNPEFQKKEQRRKEKLAKAEMKKKMEILVIMCYDNKGQSLSFQSNIPPGSEELIIRGTGSGTYSPLLQMGAVPPSGISPVQPYPGFGSYQSPVYGYGSSGHGFSYDTSSSIPNATVGVPGSQPGYGAPTSLGAEPPFGAQGFPYYGSGYPSQQYAGHAGHGYDGAPQRGPGHYQGGPYHPVTKSYAKNPGKPIFKNDNRLGPEGANLFVFHIPNEMTNYDLFQLFQSYGNVLSVRIMTEEATGRGRGYGFVSYDSADSAAMAIHHLNGLPIQGKRLKVQYKQVRQDAQDRQRYPSYAGSILPVQDYSARPYETRQREDFTDQPHIPGFVPIREAEVPGAKSPLHEGGDILPPTGFMPAQDNARSAQSHPKTRTFDSILPSIDDLNTDDIDYSGNQGEQRNTPSPSPLTDMKDMRRALPDP</sequence>
<evidence type="ECO:0000313" key="7">
    <source>
        <dbReference type="Proteomes" id="UP001530293"/>
    </source>
</evidence>
<dbReference type="SUPFAM" id="SSF54928">
    <property type="entry name" value="RNA-binding domain, RBD"/>
    <property type="match status" value="1"/>
</dbReference>
<dbReference type="Gene3D" id="3.30.70.330">
    <property type="match status" value="1"/>
</dbReference>
<feature type="compositionally biased region" description="Basic and acidic residues" evidence="4">
    <location>
        <begin position="774"/>
        <end position="785"/>
    </location>
</feature>
<dbReference type="SUPFAM" id="SSF54862">
    <property type="entry name" value="4Fe-4S ferredoxins"/>
    <property type="match status" value="1"/>
</dbReference>
<keyword evidence="2 3" id="KW-0694">RNA-binding</keyword>
<dbReference type="InterPro" id="IPR035979">
    <property type="entry name" value="RBD_domain_sf"/>
</dbReference>
<feature type="compositionally biased region" description="Polar residues" evidence="4">
    <location>
        <begin position="757"/>
        <end position="767"/>
    </location>
</feature>
<reference evidence="6 7" key="1">
    <citation type="submission" date="2024-10" db="EMBL/GenBank/DDBJ databases">
        <title>Updated reference genomes for cyclostephanoid diatoms.</title>
        <authorList>
            <person name="Roberts W.R."/>
            <person name="Alverson A.J."/>
        </authorList>
    </citation>
    <scope>NUCLEOTIDE SEQUENCE [LARGE SCALE GENOMIC DNA]</scope>
    <source>
        <strain evidence="6 7">AJA232-27</strain>
    </source>
</reference>
<dbReference type="InterPro" id="IPR000504">
    <property type="entry name" value="RRM_dom"/>
</dbReference>